<dbReference type="Proteomes" id="UP001152795">
    <property type="component" value="Unassembled WGS sequence"/>
</dbReference>
<feature type="non-terminal residue" evidence="1">
    <location>
        <position position="95"/>
    </location>
</feature>
<dbReference type="InterPro" id="IPR036116">
    <property type="entry name" value="FN3_sf"/>
</dbReference>
<sequence>LVNDKPTNIAVANITSRSAVISWLDPKNHGRYGLLRFRIKLKKNVVIRSLTTRQKVNEYKIDNLTPHTTYEISVAAGNYKGYSEGTITTFLTSEE</sequence>
<dbReference type="CDD" id="cd00063">
    <property type="entry name" value="FN3"/>
    <property type="match status" value="1"/>
</dbReference>
<name>A0A6S7JUC1_PARCT</name>
<gene>
    <name evidence="1" type="ORF">PACLA_8A025151</name>
</gene>
<protein>
    <submittedName>
        <fullName evidence="1">T9SS type A sorting domain-containing</fullName>
    </submittedName>
</protein>
<dbReference type="Gene3D" id="2.60.40.10">
    <property type="entry name" value="Immunoglobulins"/>
    <property type="match status" value="1"/>
</dbReference>
<dbReference type="InterPro" id="IPR003961">
    <property type="entry name" value="FN3_dom"/>
</dbReference>
<dbReference type="OrthoDB" id="190835at2759"/>
<dbReference type="PROSITE" id="PS50853">
    <property type="entry name" value="FN3"/>
    <property type="match status" value="1"/>
</dbReference>
<proteinExistence type="predicted"/>
<dbReference type="SUPFAM" id="SSF49265">
    <property type="entry name" value="Fibronectin type III"/>
    <property type="match status" value="1"/>
</dbReference>
<reference evidence="1" key="1">
    <citation type="submission" date="2020-04" db="EMBL/GenBank/DDBJ databases">
        <authorList>
            <person name="Alioto T."/>
            <person name="Alioto T."/>
            <person name="Gomez Garrido J."/>
        </authorList>
    </citation>
    <scope>NUCLEOTIDE SEQUENCE</scope>
    <source>
        <strain evidence="1">A484AB</strain>
    </source>
</reference>
<dbReference type="SMART" id="SM00060">
    <property type="entry name" value="FN3"/>
    <property type="match status" value="1"/>
</dbReference>
<comment type="caution">
    <text evidence="1">The sequence shown here is derived from an EMBL/GenBank/DDBJ whole genome shotgun (WGS) entry which is preliminary data.</text>
</comment>
<feature type="non-terminal residue" evidence="1">
    <location>
        <position position="1"/>
    </location>
</feature>
<dbReference type="Pfam" id="PF00041">
    <property type="entry name" value="fn3"/>
    <property type="match status" value="1"/>
</dbReference>
<evidence type="ECO:0000313" key="2">
    <source>
        <dbReference type="Proteomes" id="UP001152795"/>
    </source>
</evidence>
<dbReference type="InterPro" id="IPR013783">
    <property type="entry name" value="Ig-like_fold"/>
</dbReference>
<keyword evidence="2" id="KW-1185">Reference proteome</keyword>
<evidence type="ECO:0000313" key="1">
    <source>
        <dbReference type="EMBL" id="CAB4035237.1"/>
    </source>
</evidence>
<dbReference type="AlphaFoldDB" id="A0A6S7JUC1"/>
<dbReference type="EMBL" id="CACRXK020020853">
    <property type="protein sequence ID" value="CAB4035237.1"/>
    <property type="molecule type" value="Genomic_DNA"/>
</dbReference>
<organism evidence="1 2">
    <name type="scientific">Paramuricea clavata</name>
    <name type="common">Red gorgonian</name>
    <name type="synonym">Violescent sea-whip</name>
    <dbReference type="NCBI Taxonomy" id="317549"/>
    <lineage>
        <taxon>Eukaryota</taxon>
        <taxon>Metazoa</taxon>
        <taxon>Cnidaria</taxon>
        <taxon>Anthozoa</taxon>
        <taxon>Octocorallia</taxon>
        <taxon>Malacalcyonacea</taxon>
        <taxon>Plexauridae</taxon>
        <taxon>Paramuricea</taxon>
    </lineage>
</organism>
<accession>A0A6S7JUC1</accession>